<dbReference type="PROSITE" id="PS50943">
    <property type="entry name" value="HTH_CROC1"/>
    <property type="match status" value="1"/>
</dbReference>
<dbReference type="GO" id="GO:0003677">
    <property type="term" value="F:DNA binding"/>
    <property type="evidence" value="ECO:0007669"/>
    <property type="project" value="InterPro"/>
</dbReference>
<dbReference type="Pfam" id="PF01381">
    <property type="entry name" value="HTH_3"/>
    <property type="match status" value="1"/>
</dbReference>
<dbReference type="Gene3D" id="1.10.260.40">
    <property type="entry name" value="lambda repressor-like DNA-binding domains"/>
    <property type="match status" value="1"/>
</dbReference>
<name>A0A412YZ62_9FIRM</name>
<dbReference type="AlphaFoldDB" id="A0A412YZ62"/>
<dbReference type="InterPro" id="IPR001387">
    <property type="entry name" value="Cro/C1-type_HTH"/>
</dbReference>
<dbReference type="SMART" id="SM00530">
    <property type="entry name" value="HTH_XRE"/>
    <property type="match status" value="1"/>
</dbReference>
<accession>A0A412YZ62</accession>
<organism evidence="1 2">
    <name type="scientific">Enterocloster bolteae</name>
    <dbReference type="NCBI Taxonomy" id="208479"/>
    <lineage>
        <taxon>Bacteria</taxon>
        <taxon>Bacillati</taxon>
        <taxon>Bacillota</taxon>
        <taxon>Clostridia</taxon>
        <taxon>Lachnospirales</taxon>
        <taxon>Lachnospiraceae</taxon>
        <taxon>Enterocloster</taxon>
    </lineage>
</organism>
<evidence type="ECO:0000313" key="2">
    <source>
        <dbReference type="Proteomes" id="UP000284543"/>
    </source>
</evidence>
<sequence>MQRKVSATIQRETKMFLGADNEETAELILPIYGFEDWALKLKAYRKKNHITQQELAQLMDVKHLTLRSWEQKQAKPPYNVWRLHKHLFDDSIKLT</sequence>
<dbReference type="EMBL" id="QRZM01000012">
    <property type="protein sequence ID" value="RGV72869.1"/>
    <property type="molecule type" value="Genomic_DNA"/>
</dbReference>
<comment type="caution">
    <text evidence="1">The sequence shown here is derived from an EMBL/GenBank/DDBJ whole genome shotgun (WGS) entry which is preliminary data.</text>
</comment>
<evidence type="ECO:0000313" key="1">
    <source>
        <dbReference type="EMBL" id="RGV72869.1"/>
    </source>
</evidence>
<gene>
    <name evidence="1" type="ORF">DWW02_22990</name>
</gene>
<dbReference type="SUPFAM" id="SSF47413">
    <property type="entry name" value="lambda repressor-like DNA-binding domains"/>
    <property type="match status" value="1"/>
</dbReference>
<protein>
    <submittedName>
        <fullName evidence="1">Helix-turn-helix domain-containing protein</fullName>
    </submittedName>
</protein>
<dbReference type="RefSeq" id="WP_082245880.1">
    <property type="nucleotide sequence ID" value="NZ_CAUDQH010000007.1"/>
</dbReference>
<proteinExistence type="predicted"/>
<dbReference type="Proteomes" id="UP000284543">
    <property type="component" value="Unassembled WGS sequence"/>
</dbReference>
<reference evidence="1 2" key="1">
    <citation type="submission" date="2018-08" db="EMBL/GenBank/DDBJ databases">
        <title>A genome reference for cultivated species of the human gut microbiota.</title>
        <authorList>
            <person name="Zou Y."/>
            <person name="Xue W."/>
            <person name="Luo G."/>
        </authorList>
    </citation>
    <scope>NUCLEOTIDE SEQUENCE [LARGE SCALE GENOMIC DNA]</scope>
    <source>
        <strain evidence="1 2">AF14-18</strain>
    </source>
</reference>
<dbReference type="InterPro" id="IPR010982">
    <property type="entry name" value="Lambda_DNA-bd_dom_sf"/>
</dbReference>
<dbReference type="CDD" id="cd00093">
    <property type="entry name" value="HTH_XRE"/>
    <property type="match status" value="1"/>
</dbReference>